<comment type="caution">
    <text evidence="1">The sequence shown here is derived from an EMBL/GenBank/DDBJ whole genome shotgun (WGS) entry which is preliminary data.</text>
</comment>
<dbReference type="AlphaFoldDB" id="A0AAJ0CIR3"/>
<keyword evidence="2" id="KW-1185">Reference proteome</keyword>
<gene>
    <name evidence="1" type="ORF">QQS21_009903</name>
</gene>
<evidence type="ECO:0000313" key="2">
    <source>
        <dbReference type="Proteomes" id="UP001251528"/>
    </source>
</evidence>
<protein>
    <submittedName>
        <fullName evidence="1">Uncharacterized protein</fullName>
    </submittedName>
</protein>
<proteinExistence type="predicted"/>
<sequence>MVNTYITTPSWTIAPPPDGPIKLGHLLLADTGEDMFKPVNRKSIVPLPYENVTTVTGFKKSRSELTSGNAGIAAKILGLLGIGGDAGMLYEKGRNDVFTCEKIDTMEFEPTTEYIAEVMNSAEIQIFMKECNYKAPLYLITGFKIARGATLESSSSEGYGLQINGGLKSPIFSAGLDGKGNITKESESLEHFADFIMAFRARKIWYENKDVIKDKAHHKDGSMYDEPDRSMVLMQDGTHERKSPNRTLQIGGYLQLSDFPSEMGLTTESGVENGVEICWVIPNTHLDFE</sequence>
<name>A0AAJ0CIR3_9HYPO</name>
<dbReference type="EMBL" id="JASWJB010000269">
    <property type="protein sequence ID" value="KAK2592384.1"/>
    <property type="molecule type" value="Genomic_DNA"/>
</dbReference>
<accession>A0AAJ0CIR3</accession>
<organism evidence="1 2">
    <name type="scientific">Conoideocrella luteorostrata</name>
    <dbReference type="NCBI Taxonomy" id="1105319"/>
    <lineage>
        <taxon>Eukaryota</taxon>
        <taxon>Fungi</taxon>
        <taxon>Dikarya</taxon>
        <taxon>Ascomycota</taxon>
        <taxon>Pezizomycotina</taxon>
        <taxon>Sordariomycetes</taxon>
        <taxon>Hypocreomycetidae</taxon>
        <taxon>Hypocreales</taxon>
        <taxon>Clavicipitaceae</taxon>
        <taxon>Conoideocrella</taxon>
    </lineage>
</organism>
<reference evidence="1" key="1">
    <citation type="submission" date="2023-06" db="EMBL/GenBank/DDBJ databases">
        <title>Conoideocrella luteorostrata (Hypocreales: Clavicipitaceae), a potential biocontrol fungus for elongate hemlock scale in United States Christmas tree production areas.</title>
        <authorList>
            <person name="Barrett H."/>
            <person name="Lovett B."/>
            <person name="Macias A.M."/>
            <person name="Stajich J.E."/>
            <person name="Kasson M.T."/>
        </authorList>
    </citation>
    <scope>NUCLEOTIDE SEQUENCE</scope>
    <source>
        <strain evidence="1">ARSEF 14590</strain>
    </source>
</reference>
<evidence type="ECO:0000313" key="1">
    <source>
        <dbReference type="EMBL" id="KAK2592384.1"/>
    </source>
</evidence>
<dbReference type="Proteomes" id="UP001251528">
    <property type="component" value="Unassembled WGS sequence"/>
</dbReference>